<dbReference type="InterPro" id="IPR016920">
    <property type="entry name" value="UCP029477"/>
</dbReference>
<evidence type="ECO:0000259" key="1">
    <source>
        <dbReference type="Pfam" id="PF09537"/>
    </source>
</evidence>
<evidence type="ECO:0000313" key="2">
    <source>
        <dbReference type="EMBL" id="SUJ14028.1"/>
    </source>
</evidence>
<name>A0A380C7P5_SPHSI</name>
<reference evidence="2 3" key="1">
    <citation type="submission" date="2018-06" db="EMBL/GenBank/DDBJ databases">
        <authorList>
            <consortium name="Pathogen Informatics"/>
            <person name="Doyle S."/>
        </authorList>
    </citation>
    <scope>NUCLEOTIDE SEQUENCE [LARGE SCALE GENOMIC DNA]</scope>
    <source>
        <strain evidence="2 3">NCTC11388</strain>
    </source>
</reference>
<sequence length="153" mass="17706">MTTENKTAEIVNDLIEINNDRIEGYTRALEDLKDEENLDLRSLFEDYIQQTRQFNSELNPLVVINGEEPTTGTRTSGKLHRLWLDVKATFSGHDRKSILEECERGEDASKKAYQEALREAPHLPINVVDIIRSQSEKQLQAHDRIRDLRDSSR</sequence>
<organism evidence="2 3">
    <name type="scientific">Sphingobacterium spiritivorum</name>
    <name type="common">Flavobacterium spiritivorum</name>
    <dbReference type="NCBI Taxonomy" id="258"/>
    <lineage>
        <taxon>Bacteria</taxon>
        <taxon>Pseudomonadati</taxon>
        <taxon>Bacteroidota</taxon>
        <taxon>Sphingobacteriia</taxon>
        <taxon>Sphingobacteriales</taxon>
        <taxon>Sphingobacteriaceae</taxon>
        <taxon>Sphingobacterium</taxon>
    </lineage>
</organism>
<dbReference type="RefSeq" id="WP_002998168.1">
    <property type="nucleotide sequence ID" value="NZ_CP068082.1"/>
</dbReference>
<dbReference type="GeneID" id="95428992"/>
<dbReference type="Gene3D" id="1.20.1260.10">
    <property type="match status" value="1"/>
</dbReference>
<dbReference type="PIRSF" id="PIRSF029477">
    <property type="entry name" value="UCP029477"/>
    <property type="match status" value="1"/>
</dbReference>
<dbReference type="InterPro" id="IPR011971">
    <property type="entry name" value="CHP02284"/>
</dbReference>
<protein>
    <submittedName>
        <fullName evidence="2">Domain of uncharacterized function (DUF2383)</fullName>
    </submittedName>
</protein>
<accession>A0A380C7P5</accession>
<gene>
    <name evidence="2" type="ORF">NCTC11388_02331</name>
</gene>
<dbReference type="AlphaFoldDB" id="A0A380C7P5"/>
<evidence type="ECO:0000313" key="3">
    <source>
        <dbReference type="Proteomes" id="UP000254893"/>
    </source>
</evidence>
<dbReference type="EMBL" id="UGYW01000002">
    <property type="protein sequence ID" value="SUJ14028.1"/>
    <property type="molecule type" value="Genomic_DNA"/>
</dbReference>
<dbReference type="InterPro" id="IPR012347">
    <property type="entry name" value="Ferritin-like"/>
</dbReference>
<dbReference type="Pfam" id="PF09537">
    <property type="entry name" value="DUF2383"/>
    <property type="match status" value="1"/>
</dbReference>
<dbReference type="NCBIfam" id="TIGR02284">
    <property type="entry name" value="PA2169 family four-helix-bundle protein"/>
    <property type="match status" value="1"/>
</dbReference>
<dbReference type="InterPro" id="IPR019052">
    <property type="entry name" value="DUF2383"/>
</dbReference>
<dbReference type="Proteomes" id="UP000254893">
    <property type="component" value="Unassembled WGS sequence"/>
</dbReference>
<proteinExistence type="predicted"/>
<feature type="domain" description="DUF2383" evidence="1">
    <location>
        <begin position="7"/>
        <end position="119"/>
    </location>
</feature>